<keyword evidence="2" id="KW-1185">Reference proteome</keyword>
<accession>A0AAN9X6P1</accession>
<evidence type="ECO:0000313" key="2">
    <source>
        <dbReference type="Proteomes" id="UP001386955"/>
    </source>
</evidence>
<gene>
    <name evidence="1" type="ORF">VNO78_30452</name>
</gene>
<sequence length="110" mass="11905">MLTPLHPLPPPLSHELYLINYSSSAPSILVNYHHFANNLSSPLSLSPPIPPTSLPSLTTTPFSAPAPCTKLQFSLPPPPTSSPSPTNLHLAQAQFHILVNSYVIFSNFSH</sequence>
<dbReference type="Proteomes" id="UP001386955">
    <property type="component" value="Unassembled WGS sequence"/>
</dbReference>
<dbReference type="AlphaFoldDB" id="A0AAN9X6P1"/>
<dbReference type="EMBL" id="JAYMYS010000008">
    <property type="protein sequence ID" value="KAK7384751.1"/>
    <property type="molecule type" value="Genomic_DNA"/>
</dbReference>
<protein>
    <submittedName>
        <fullName evidence="1">Uncharacterized protein</fullName>
    </submittedName>
</protein>
<organism evidence="1 2">
    <name type="scientific">Psophocarpus tetragonolobus</name>
    <name type="common">Winged bean</name>
    <name type="synonym">Dolichos tetragonolobus</name>
    <dbReference type="NCBI Taxonomy" id="3891"/>
    <lineage>
        <taxon>Eukaryota</taxon>
        <taxon>Viridiplantae</taxon>
        <taxon>Streptophyta</taxon>
        <taxon>Embryophyta</taxon>
        <taxon>Tracheophyta</taxon>
        <taxon>Spermatophyta</taxon>
        <taxon>Magnoliopsida</taxon>
        <taxon>eudicotyledons</taxon>
        <taxon>Gunneridae</taxon>
        <taxon>Pentapetalae</taxon>
        <taxon>rosids</taxon>
        <taxon>fabids</taxon>
        <taxon>Fabales</taxon>
        <taxon>Fabaceae</taxon>
        <taxon>Papilionoideae</taxon>
        <taxon>50 kb inversion clade</taxon>
        <taxon>NPAAA clade</taxon>
        <taxon>indigoferoid/millettioid clade</taxon>
        <taxon>Phaseoleae</taxon>
        <taxon>Psophocarpus</taxon>
    </lineage>
</organism>
<comment type="caution">
    <text evidence="1">The sequence shown here is derived from an EMBL/GenBank/DDBJ whole genome shotgun (WGS) entry which is preliminary data.</text>
</comment>
<reference evidence="1 2" key="1">
    <citation type="submission" date="2024-01" db="EMBL/GenBank/DDBJ databases">
        <title>The genomes of 5 underutilized Papilionoideae crops provide insights into root nodulation and disease resistanc.</title>
        <authorList>
            <person name="Jiang F."/>
        </authorList>
    </citation>
    <scope>NUCLEOTIDE SEQUENCE [LARGE SCALE GENOMIC DNA]</scope>
    <source>
        <strain evidence="1">DUOXIRENSHENG_FW03</strain>
        <tissue evidence="1">Leaves</tissue>
    </source>
</reference>
<proteinExistence type="predicted"/>
<name>A0AAN9X6P1_PSOTE</name>
<evidence type="ECO:0000313" key="1">
    <source>
        <dbReference type="EMBL" id="KAK7384751.1"/>
    </source>
</evidence>